<feature type="region of interest" description="Disordered" evidence="1">
    <location>
        <begin position="792"/>
        <end position="820"/>
    </location>
</feature>
<feature type="region of interest" description="Disordered" evidence="1">
    <location>
        <begin position="1545"/>
        <end position="1568"/>
    </location>
</feature>
<evidence type="ECO:0000313" key="3">
    <source>
        <dbReference type="Proteomes" id="UP000593564"/>
    </source>
</evidence>
<feature type="compositionally biased region" description="Polar residues" evidence="1">
    <location>
        <begin position="1705"/>
        <end position="1717"/>
    </location>
</feature>
<keyword evidence="3" id="KW-1185">Reference proteome</keyword>
<feature type="compositionally biased region" description="Acidic residues" evidence="1">
    <location>
        <begin position="1685"/>
        <end position="1695"/>
    </location>
</feature>
<feature type="compositionally biased region" description="Low complexity" evidence="1">
    <location>
        <begin position="596"/>
        <end position="605"/>
    </location>
</feature>
<name>A0A7J7FXA6_CAMSI</name>
<evidence type="ECO:0000256" key="1">
    <source>
        <dbReference type="SAM" id="MobiDB-lite"/>
    </source>
</evidence>
<feature type="region of interest" description="Disordered" evidence="1">
    <location>
        <begin position="596"/>
        <end position="644"/>
    </location>
</feature>
<accession>A0A7J7FXA6</accession>
<evidence type="ECO:0000313" key="2">
    <source>
        <dbReference type="EMBL" id="KAF5931626.1"/>
    </source>
</evidence>
<organism evidence="2 3">
    <name type="scientific">Camellia sinensis</name>
    <name type="common">Tea plant</name>
    <name type="synonym">Thea sinensis</name>
    <dbReference type="NCBI Taxonomy" id="4442"/>
    <lineage>
        <taxon>Eukaryota</taxon>
        <taxon>Viridiplantae</taxon>
        <taxon>Streptophyta</taxon>
        <taxon>Embryophyta</taxon>
        <taxon>Tracheophyta</taxon>
        <taxon>Spermatophyta</taxon>
        <taxon>Magnoliopsida</taxon>
        <taxon>eudicotyledons</taxon>
        <taxon>Gunneridae</taxon>
        <taxon>Pentapetalae</taxon>
        <taxon>asterids</taxon>
        <taxon>Ericales</taxon>
        <taxon>Theaceae</taxon>
        <taxon>Camellia</taxon>
    </lineage>
</organism>
<dbReference type="PANTHER" id="PTHR32108:SF0">
    <property type="entry name" value="DNA-DIRECTED RNA POLYMERASE SUBUNIT ALPHA"/>
    <property type="match status" value="1"/>
</dbReference>
<comment type="caution">
    <text evidence="2">The sequence shown here is derived from an EMBL/GenBank/DDBJ whole genome shotgun (WGS) entry which is preliminary data.</text>
</comment>
<dbReference type="Proteomes" id="UP000593564">
    <property type="component" value="Unassembled WGS sequence"/>
</dbReference>
<protein>
    <submittedName>
        <fullName evidence="2">Uncharacterized protein</fullName>
    </submittedName>
</protein>
<feature type="region of interest" description="Disordered" evidence="1">
    <location>
        <begin position="1384"/>
        <end position="1428"/>
    </location>
</feature>
<feature type="compositionally biased region" description="Polar residues" evidence="1">
    <location>
        <begin position="805"/>
        <end position="814"/>
    </location>
</feature>
<dbReference type="EMBL" id="JACBKZ010000014">
    <property type="protein sequence ID" value="KAF5931626.1"/>
    <property type="molecule type" value="Genomic_DNA"/>
</dbReference>
<gene>
    <name evidence="2" type="ORF">HYC85_027797</name>
</gene>
<feature type="compositionally biased region" description="Basic and acidic residues" evidence="1">
    <location>
        <begin position="1545"/>
        <end position="1555"/>
    </location>
</feature>
<feature type="region of interest" description="Disordered" evidence="1">
    <location>
        <begin position="1766"/>
        <end position="1788"/>
    </location>
</feature>
<feature type="region of interest" description="Disordered" evidence="1">
    <location>
        <begin position="1683"/>
        <end position="1741"/>
    </location>
</feature>
<feature type="compositionally biased region" description="Polar residues" evidence="1">
    <location>
        <begin position="1403"/>
        <end position="1425"/>
    </location>
</feature>
<reference evidence="2 3" key="2">
    <citation type="submission" date="2020-07" db="EMBL/GenBank/DDBJ databases">
        <title>Genome assembly of wild tea tree DASZ reveals pedigree and selection history of tea varieties.</title>
        <authorList>
            <person name="Zhang W."/>
        </authorList>
    </citation>
    <scope>NUCLEOTIDE SEQUENCE [LARGE SCALE GENOMIC DNA]</scope>
    <source>
        <strain evidence="3">cv. G240</strain>
        <tissue evidence="2">Leaf</tissue>
    </source>
</reference>
<feature type="compositionally biased region" description="Low complexity" evidence="1">
    <location>
        <begin position="1386"/>
        <end position="1401"/>
    </location>
</feature>
<reference evidence="3" key="1">
    <citation type="journal article" date="2020" name="Nat. Commun.">
        <title>Genome assembly of wild tea tree DASZ reveals pedigree and selection history of tea varieties.</title>
        <authorList>
            <person name="Zhang W."/>
            <person name="Zhang Y."/>
            <person name="Qiu H."/>
            <person name="Guo Y."/>
            <person name="Wan H."/>
            <person name="Zhang X."/>
            <person name="Scossa F."/>
            <person name="Alseekh S."/>
            <person name="Zhang Q."/>
            <person name="Wang P."/>
            <person name="Xu L."/>
            <person name="Schmidt M.H."/>
            <person name="Jia X."/>
            <person name="Li D."/>
            <person name="Zhu A."/>
            <person name="Guo F."/>
            <person name="Chen W."/>
            <person name="Ni D."/>
            <person name="Usadel B."/>
            <person name="Fernie A.R."/>
            <person name="Wen W."/>
        </authorList>
    </citation>
    <scope>NUCLEOTIDE SEQUENCE [LARGE SCALE GENOMIC DNA]</scope>
    <source>
        <strain evidence="3">cv. G240</strain>
    </source>
</reference>
<dbReference type="PANTHER" id="PTHR32108">
    <property type="entry name" value="DNA-DIRECTED RNA POLYMERASE SUBUNIT ALPHA"/>
    <property type="match status" value="1"/>
</dbReference>
<sequence>MTEVDNISNGVDDINLSVVVSKANLVGNPKEWWVSTGATRHICADKKMFTSYSVVDNEFIALDKAEEEAEWLRHFLEDIPMWPKSVPAICIHCDSQSAIGRAQSHIYNYSVTASFISSGEHFVIWFRLFTSSDSGTLYSGVVFFGSNRLAGEEDSIMPDGDSMPFPVVAFIECGLRFPLDILFREVLYYYKLNPMQLAINSYRAINGIIELTHREKAKITLADIQFCYTMCGLKSEKGYIYYLKPRSTAFKLIVDLPYSNKVTGNDYFIVSGNWEGLRVAAASPASGLLNPLLCLVSVCEPDSIFFVSFPEGRERSRRPSLSGRRLHSVAVGHFTHFGAWFPVFRDCWPCASVRDSLTVSVCSNFWHTSYLLPFEGHWGLGNPLRGRTPLSVLNSPFSGSRTACFGPRTFVLHRFLLIFGRYLCFITKKVTEGWEASNCCSNQLSLLRSLPAPVFLTSGPMLNTLGTPCLPSAIPERFAGGLSCQGMTIRLTGCGLCQPAGTSLRIWASGLRPLLSVRDSVQGQSVFLRQRQGKKGLVGHKSPMEQQNTSGMEAMMRQMQESMKLMQQDAARQEEFAKQQAAIMAQQVELITKLQQQSGASASQQVPPPAGAPAPGETPNVQDDTDIPGGPAPPPILPQLSKTPTNLPDYPFEFEVDPTALKLGKLEKLFKKSQGVKSIPGIEDGYTDAAVTLPDRFKMPHIDRFDGSGDPMDPVGYCSHLEPKESFSEFVSRWRAKASMMTLRPTDKDQIRMIVRNLQPKLMQRMIVIPFPTFSDLHDMGVQIENAMRQGLFDQDKEQPRRAFSRSSNATTSGDAAARSSDVGMVATTVSKTATPFTGASGSSSQGTMYPPRVKRVFTPLYMPLSKALEALIRKGHLKPLEQRPLPDPIPAKHDQTKYCAYHQQTGHTTDDCFRLRHDVQDLFDNGPRIALNLETQPLCFETVNLNSEGSMVNYDVRPVWPDSKQPSNKRQESQIKKIRCHQKKLAKLEQQPFSWIQIISGSQNHLAWTYYTFTLERLAGPKTRKGDPGKRFGCVRHSEDCLQCAAMPSKQGATFRCRSKRCSVISNKGQLFVATQCRSNKGQLSVAIQCAAMPSKQGATFRCHAVPLKQGAIFLRIRGCASQEGLRVAAASPASGLPNPLLCLVSVCEPDSVFSVSFPEGRERSRRPSLSGRRLHSVAVGHFTHFGARFSVFRDCWPCASVRDRLIVSVCSNFSHTSYLLPFEGHWGLGNPLRGRTPLSVLNSPFSGSRTACFGPRTFVLHRFLLIFGRYLCFITKKVTEGWEASNCCSNQLSLLRSLPAPVFLTSGPMLNTLGVHAFRGTSFSAIGLLSLLQPAKGFQQSFVPSRDLKRLLDLPVQKRKTPLLLNYIPTYKSALLDVPRRSKTPFSATTPPTTSTPRPDQVSTSDPADQPSTSTPQLIPLSQRQRRRQVPIFALADRTHSCKRRLSESSAYDPANPPTAFLAIRFGTKVTVATTTKKMGHKPVVVEDLLSNIPGVVTVQSSSSPSQPIPKLKRVKKAKAKAIVTQIDFEDIVPISKLAEAEKSTPSAEKRLAEAPSSDAPSAKKLRFNYPEGSSYPRTMTWAPEVMVDDRPLTACDSAVNLEVGAALSTTVLLPEDMNCMAEWHEYENFVIIMHHSVLEALDSKEAEVKAADEKAFKEGQAAVRDQYKQQVNLACNRGYYLEPEDDAGDSEANEEKEGATTDAKSPTLNEQIDLTQDEEDNLVSKGVSPKPTSSKAEIQCAERSLDQTLLEIDTKIAVKKNVMLPTEADRTPLAEVEQSQTNPNT</sequence>
<proteinExistence type="predicted"/>